<dbReference type="PROSITE" id="PS51257">
    <property type="entry name" value="PROKAR_LIPOPROTEIN"/>
    <property type="match status" value="1"/>
</dbReference>
<evidence type="ECO:0000256" key="2">
    <source>
        <dbReference type="SAM" id="SignalP"/>
    </source>
</evidence>
<comment type="caution">
    <text evidence="3">The sequence shown here is derived from an EMBL/GenBank/DDBJ whole genome shotgun (WGS) entry which is preliminary data.</text>
</comment>
<accession>A0A2S9PRF2</accession>
<feature type="compositionally biased region" description="Gly residues" evidence="1">
    <location>
        <begin position="32"/>
        <end position="41"/>
    </location>
</feature>
<sequence>MSVTRRRATTAAGLLVVAVLLGSCAEDSGGEPVTGGTGGGATAEPAGDDARGTGTAAASPTAPAATSPSPASSVGAPPDAYTFTPAPHRVPRTPARARELTRRASLAPEDWTPGMVPHIPYESSGTVPVLPDSCVWTREPAPATVLDAYTRRIDLPATGGKGRVSGTLTVTVHRDAAHADREMRSTVQESFRCPTQHLGGGERLEGLQSMRLDPKDVKNADATLFEAGAHRASGDARPQPYVWTKSRIGPVVTAVSVKGAQGYTDSDLIRFAAEAGAKLLYRVELELS</sequence>
<name>A0A2S9PRF2_9ACTN</name>
<protein>
    <recommendedName>
        <fullName evidence="5">Lipoprotein</fullName>
    </recommendedName>
</protein>
<dbReference type="AlphaFoldDB" id="A0A2S9PRF2"/>
<feature type="compositionally biased region" description="Low complexity" evidence="1">
    <location>
        <begin position="52"/>
        <end position="78"/>
    </location>
</feature>
<evidence type="ECO:0000313" key="4">
    <source>
        <dbReference type="Proteomes" id="UP000239322"/>
    </source>
</evidence>
<evidence type="ECO:0000256" key="1">
    <source>
        <dbReference type="SAM" id="MobiDB-lite"/>
    </source>
</evidence>
<gene>
    <name evidence="3" type="ORF">C6N75_22590</name>
</gene>
<dbReference type="RefSeq" id="WP_105870732.1">
    <property type="nucleotide sequence ID" value="NZ_PVLV01000390.1"/>
</dbReference>
<dbReference type="EMBL" id="PVLV01000390">
    <property type="protein sequence ID" value="PRH77000.1"/>
    <property type="molecule type" value="Genomic_DNA"/>
</dbReference>
<keyword evidence="4" id="KW-1185">Reference proteome</keyword>
<feature type="signal peptide" evidence="2">
    <location>
        <begin position="1"/>
        <end position="25"/>
    </location>
</feature>
<proteinExistence type="predicted"/>
<evidence type="ECO:0000313" key="3">
    <source>
        <dbReference type="EMBL" id="PRH77000.1"/>
    </source>
</evidence>
<organism evidence="3 4">
    <name type="scientific">Streptomyces solincola</name>
    <dbReference type="NCBI Taxonomy" id="2100817"/>
    <lineage>
        <taxon>Bacteria</taxon>
        <taxon>Bacillati</taxon>
        <taxon>Actinomycetota</taxon>
        <taxon>Actinomycetes</taxon>
        <taxon>Kitasatosporales</taxon>
        <taxon>Streptomycetaceae</taxon>
        <taxon>Streptomyces</taxon>
    </lineage>
</organism>
<feature type="region of interest" description="Disordered" evidence="1">
    <location>
        <begin position="27"/>
        <end position="100"/>
    </location>
</feature>
<evidence type="ECO:0008006" key="5">
    <source>
        <dbReference type="Google" id="ProtNLM"/>
    </source>
</evidence>
<keyword evidence="2" id="KW-0732">Signal</keyword>
<reference evidence="3 4" key="1">
    <citation type="submission" date="2018-03" db="EMBL/GenBank/DDBJ databases">
        <title>Novel Streptomyces sp. from soil.</title>
        <authorList>
            <person name="Tan G.Y.A."/>
            <person name="Lee Z.Y."/>
        </authorList>
    </citation>
    <scope>NUCLEOTIDE SEQUENCE [LARGE SCALE GENOMIC DNA]</scope>
    <source>
        <strain evidence="3 4">ST5x</strain>
    </source>
</reference>
<feature type="chain" id="PRO_5015528658" description="Lipoprotein" evidence="2">
    <location>
        <begin position="26"/>
        <end position="288"/>
    </location>
</feature>
<dbReference type="Proteomes" id="UP000239322">
    <property type="component" value="Unassembled WGS sequence"/>
</dbReference>
<dbReference type="OrthoDB" id="4315546at2"/>